<feature type="transmembrane region" description="Helical" evidence="1">
    <location>
        <begin position="205"/>
        <end position="224"/>
    </location>
</feature>
<keyword evidence="1" id="KW-1133">Transmembrane helix</keyword>
<sequence>MQKDWSFPMDRRSVSGPRILGMWSAAAMASLVTVAVLTALDRLLDRWGLSPFPLEHECYFGPSWLFLGDPLQYAPGPLRLFRRLPLRGFNGLLLGAAFAVYVFVALRAWFNRPQSFGARRSDGLSRWLFVSLGATLLVLPALGVLWALAYRCGAASHAFYCNSIEGCGNHGPWRYYYHLRFLLYSMFLMPPLNAMVSLIGVAFKAFRWVLVLLLANGVILYLILRIHGGLID</sequence>
<feature type="transmembrane region" description="Helical" evidence="1">
    <location>
        <begin position="130"/>
        <end position="150"/>
    </location>
</feature>
<reference evidence="2" key="1">
    <citation type="journal article" date="2020" name="mSystems">
        <title>Genome- and Community-Level Interaction Insights into Carbon Utilization and Element Cycling Functions of Hydrothermarchaeota in Hydrothermal Sediment.</title>
        <authorList>
            <person name="Zhou Z."/>
            <person name="Liu Y."/>
            <person name="Xu W."/>
            <person name="Pan J."/>
            <person name="Luo Z.H."/>
            <person name="Li M."/>
        </authorList>
    </citation>
    <scope>NUCLEOTIDE SEQUENCE [LARGE SCALE GENOMIC DNA]</scope>
    <source>
        <strain evidence="2">SpSt-456</strain>
    </source>
</reference>
<organism evidence="2">
    <name type="scientific">Desulfacinum infernum</name>
    <dbReference type="NCBI Taxonomy" id="35837"/>
    <lineage>
        <taxon>Bacteria</taxon>
        <taxon>Pseudomonadati</taxon>
        <taxon>Thermodesulfobacteriota</taxon>
        <taxon>Syntrophobacteria</taxon>
        <taxon>Syntrophobacterales</taxon>
        <taxon>Syntrophobacteraceae</taxon>
        <taxon>Desulfacinum</taxon>
    </lineage>
</organism>
<feature type="transmembrane region" description="Helical" evidence="1">
    <location>
        <begin position="181"/>
        <end position="199"/>
    </location>
</feature>
<dbReference type="AlphaFoldDB" id="A0A832EJQ6"/>
<proteinExistence type="predicted"/>
<protein>
    <submittedName>
        <fullName evidence="2">Uncharacterized protein</fullName>
    </submittedName>
</protein>
<evidence type="ECO:0000256" key="1">
    <source>
        <dbReference type="SAM" id="Phobius"/>
    </source>
</evidence>
<dbReference type="EMBL" id="DSTK01000023">
    <property type="protein sequence ID" value="HFK97298.1"/>
    <property type="molecule type" value="Genomic_DNA"/>
</dbReference>
<keyword evidence="1" id="KW-0472">Membrane</keyword>
<feature type="transmembrane region" description="Helical" evidence="1">
    <location>
        <begin position="20"/>
        <end position="40"/>
    </location>
</feature>
<comment type="caution">
    <text evidence="2">The sequence shown here is derived from an EMBL/GenBank/DDBJ whole genome shotgun (WGS) entry which is preliminary data.</text>
</comment>
<evidence type="ECO:0000313" key="2">
    <source>
        <dbReference type="EMBL" id="HFK97298.1"/>
    </source>
</evidence>
<keyword evidence="1" id="KW-0812">Transmembrane</keyword>
<feature type="transmembrane region" description="Helical" evidence="1">
    <location>
        <begin position="89"/>
        <end position="110"/>
    </location>
</feature>
<name>A0A832EJQ6_9BACT</name>
<gene>
    <name evidence="2" type="ORF">ENS06_08235</name>
</gene>
<accession>A0A832EJQ6</accession>